<evidence type="ECO:0000313" key="5">
    <source>
        <dbReference type="Proteomes" id="UP000045039"/>
    </source>
</evidence>
<sequence>MDVGNITSLSTFKTGRAPEASGDIFAPRSAADGSGKPLPEVTASREASESRDDLGLAVSDIQSFVQSVKRNLNFSIDDSSGQVVVKVIDGDSGEVVRQIPSEEVLKLAARLDDVRSVLFETRA</sequence>
<dbReference type="EMBL" id="CVVU01000256">
    <property type="protein sequence ID" value="CRP94815.1"/>
    <property type="molecule type" value="Genomic_DNA"/>
</dbReference>
<dbReference type="EMBL" id="QORE01000088">
    <property type="protein sequence ID" value="RCI76018.1"/>
    <property type="molecule type" value="Genomic_DNA"/>
</dbReference>
<protein>
    <submittedName>
        <fullName evidence="2">Flagellar protein FlaG</fullName>
    </submittedName>
</protein>
<evidence type="ECO:0000313" key="6">
    <source>
        <dbReference type="Proteomes" id="UP000253594"/>
    </source>
</evidence>
<dbReference type="Proteomes" id="UP000253594">
    <property type="component" value="Unassembled WGS sequence"/>
</dbReference>
<comment type="caution">
    <text evidence="4">The sequence shown here is derived from an EMBL/GenBank/DDBJ whole genome shotgun (WGS) entry which is preliminary data.</text>
</comment>
<keyword evidence="2" id="KW-0969">Cilium</keyword>
<reference evidence="4 6" key="3">
    <citation type="submission" date="2018-07" db="EMBL/GenBank/DDBJ databases">
        <title>Mechanisms of high-level aminoglycoside resistance among Gram-negative pathogens in Brazil.</title>
        <authorList>
            <person name="Ballaben A.S."/>
            <person name="Darini A.L.C."/>
            <person name="Doi Y."/>
        </authorList>
    </citation>
    <scope>NUCLEOTIDE SEQUENCE [LARGE SCALE GENOMIC DNA]</scope>
    <source>
        <strain evidence="4 6">B2-305</strain>
    </source>
</reference>
<dbReference type="SUPFAM" id="SSF160214">
    <property type="entry name" value="FlaG-like"/>
    <property type="match status" value="1"/>
</dbReference>
<dbReference type="PANTHER" id="PTHR37166">
    <property type="entry name" value="PROTEIN FLAG"/>
    <property type="match status" value="1"/>
</dbReference>
<keyword evidence="2" id="KW-0282">Flagellum</keyword>
<dbReference type="InterPro" id="IPR005186">
    <property type="entry name" value="FlaG"/>
</dbReference>
<keyword evidence="2" id="KW-0966">Cell projection</keyword>
<reference evidence="5" key="2">
    <citation type="submission" date="2015-06" db="EMBL/GenBank/DDBJ databases">
        <authorList>
            <person name="Radhakrishnan Rajesh"/>
            <person name="Underwood Anthony"/>
            <person name="Al-Shahib Ali"/>
        </authorList>
    </citation>
    <scope>NUCLEOTIDE SEQUENCE [LARGE SCALE GENOMIC DNA]</scope>
    <source>
        <strain evidence="5">P19_London_7_VIM_2_05_10</strain>
    </source>
</reference>
<gene>
    <name evidence="4" type="ORF">DT376_04620</name>
    <name evidence="3" type="ORF">GUL26_05465</name>
    <name evidence="2" type="ORF">PAERUG_P19_London_7_VIM_2_05_10_06117</name>
</gene>
<dbReference type="PANTHER" id="PTHR37166:SF1">
    <property type="entry name" value="PROTEIN FLAG"/>
    <property type="match status" value="1"/>
</dbReference>
<dbReference type="EMBL" id="WXZT01000003">
    <property type="protein sequence ID" value="MZZ11685.1"/>
    <property type="molecule type" value="Genomic_DNA"/>
</dbReference>
<dbReference type="Proteomes" id="UP000644192">
    <property type="component" value="Unassembled WGS sequence"/>
</dbReference>
<dbReference type="Proteomes" id="UP000045039">
    <property type="component" value="Unassembled WGS sequence"/>
</dbReference>
<proteinExistence type="predicted"/>
<dbReference type="AlphaFoldDB" id="A0A0C7D3N3"/>
<evidence type="ECO:0000313" key="3">
    <source>
        <dbReference type="EMBL" id="MZZ11685.1"/>
    </source>
</evidence>
<evidence type="ECO:0000256" key="1">
    <source>
        <dbReference type="SAM" id="MobiDB-lite"/>
    </source>
</evidence>
<evidence type="ECO:0000313" key="4">
    <source>
        <dbReference type="EMBL" id="RCI76018.1"/>
    </source>
</evidence>
<evidence type="ECO:0000313" key="2">
    <source>
        <dbReference type="EMBL" id="CRP94815.1"/>
    </source>
</evidence>
<dbReference type="Gene3D" id="3.30.160.170">
    <property type="entry name" value="FlaG-like"/>
    <property type="match status" value="1"/>
</dbReference>
<name>A0A0C7D3N3_PSEAI</name>
<dbReference type="InterPro" id="IPR035924">
    <property type="entry name" value="FlaG-like_sf"/>
</dbReference>
<dbReference type="Pfam" id="PF03646">
    <property type="entry name" value="FlaG"/>
    <property type="match status" value="1"/>
</dbReference>
<dbReference type="OMA" id="VRQIPNA"/>
<feature type="compositionally biased region" description="Polar residues" evidence="1">
    <location>
        <begin position="1"/>
        <end position="13"/>
    </location>
</feature>
<reference evidence="2" key="1">
    <citation type="submission" date="2015-06" db="EMBL/GenBank/DDBJ databases">
        <authorList>
            <person name="Radhakrishnan R."/>
            <person name="Underwood A."/>
            <person name="Al-Shahib A."/>
        </authorList>
    </citation>
    <scope>NUCLEOTIDE SEQUENCE</scope>
    <source>
        <strain evidence="2">P19_London_7_VIM_2_05_10</strain>
    </source>
</reference>
<dbReference type="RefSeq" id="WP_003082188.1">
    <property type="nucleotide sequence ID" value="NZ_AP014839.1"/>
</dbReference>
<organism evidence="4 6">
    <name type="scientific">Pseudomonas aeruginosa</name>
    <dbReference type="NCBI Taxonomy" id="287"/>
    <lineage>
        <taxon>Bacteria</taxon>
        <taxon>Pseudomonadati</taxon>
        <taxon>Pseudomonadota</taxon>
        <taxon>Gammaproteobacteria</taxon>
        <taxon>Pseudomonadales</taxon>
        <taxon>Pseudomonadaceae</taxon>
        <taxon>Pseudomonas</taxon>
    </lineage>
</organism>
<reference evidence="3" key="4">
    <citation type="submission" date="2020-01" db="EMBL/GenBank/DDBJ databases">
        <title>Bacteria Cultured from War Wounds Associated with the Conflict in Eastern Ukraine.</title>
        <authorList>
            <person name="Snesrud E."/>
            <person name="Galac M.R."/>
            <person name="Mc Gann P."/>
            <person name="Valentine K."/>
            <person name="Viacheslav K."/>
        </authorList>
    </citation>
    <scope>NUCLEOTIDE SEQUENCE</scope>
    <source>
        <strain evidence="3">VNMU148</strain>
    </source>
</reference>
<feature type="region of interest" description="Disordered" evidence="1">
    <location>
        <begin position="1"/>
        <end position="49"/>
    </location>
</feature>
<accession>A0A0C7D3N3</accession>